<evidence type="ECO:0000313" key="1">
    <source>
        <dbReference type="EMBL" id="KAG0442778.1"/>
    </source>
</evidence>
<gene>
    <name evidence="1" type="ORF">HPB47_015618</name>
</gene>
<keyword evidence="2" id="KW-1185">Reference proteome</keyword>
<comment type="caution">
    <text evidence="1">The sequence shown here is derived from an EMBL/GenBank/DDBJ whole genome shotgun (WGS) entry which is preliminary data.</text>
</comment>
<organism evidence="1 2">
    <name type="scientific">Ixodes persulcatus</name>
    <name type="common">Taiga tick</name>
    <dbReference type="NCBI Taxonomy" id="34615"/>
    <lineage>
        <taxon>Eukaryota</taxon>
        <taxon>Metazoa</taxon>
        <taxon>Ecdysozoa</taxon>
        <taxon>Arthropoda</taxon>
        <taxon>Chelicerata</taxon>
        <taxon>Arachnida</taxon>
        <taxon>Acari</taxon>
        <taxon>Parasitiformes</taxon>
        <taxon>Ixodida</taxon>
        <taxon>Ixodoidea</taxon>
        <taxon>Ixodidae</taxon>
        <taxon>Ixodinae</taxon>
        <taxon>Ixodes</taxon>
    </lineage>
</organism>
<protein>
    <submittedName>
        <fullName evidence="1">Uncharacterized protein</fullName>
    </submittedName>
</protein>
<dbReference type="EMBL" id="JABSTQ010004280">
    <property type="protein sequence ID" value="KAG0442778.1"/>
    <property type="molecule type" value="Genomic_DNA"/>
</dbReference>
<sequence length="667" mass="70843">MPTHPLPGFAATSPFAHTSANGPPPVRENSGPGQEPSDLLHAQGRPHQAPTVESTASILASLQESMRALTAAVERMGQPQRQRFPPRSSRNQTGQAVCFRCNRPGHIMRQCNQPPNPPSEHPQPPRQGNCFFHSVVCDSGALKCALKAARRCFAGKHPPNLARGKRPDLGWKGAADLSRNRGGRPQGHEAMSEAAGDLPESPDAACPAAPWLPANGCLEMPSLCYQSGPPFDQGYHHPDDLGALADAMEPLSSHHHHHHHHALSSSSSDPYGSALADHNREGSLRLPPVSTIMQAAKESFELPQEPALADGRPPQRHRHALLDAEQTHFLAAQPSDAANSLLHGAPLGPGDLLDSPGLAEVGQQRDTGEHSGSDRPGNGVGSASAQAMLSLAEQWARDAGAPSALRRPSPTSSAAEDSSPMAARDGLLSEGSLSPQSSGEAPPALLPVIPSLFSLSGGLQPLPPLLLSSVLPSTLAQLRPDEAPASSGSSQVRIKQEPSEDETPRGGAKASRRSGDGSAPLPSGDPAKPFQCGLCGKHLASKNVHQLHMRSHSGEKPFTCALCGHRFSQKTSLTRHMRSHTGERPFPCEVCGKRFADKERIKIHMRTHTGEKPFACEVCGKTFSQKSTVKRHMSVHTGEKPFKCPVCAKGFANRGNLNAHAKTHAHS</sequence>
<proteinExistence type="predicted"/>
<dbReference type="Proteomes" id="UP000805193">
    <property type="component" value="Unassembled WGS sequence"/>
</dbReference>
<evidence type="ECO:0000313" key="2">
    <source>
        <dbReference type="Proteomes" id="UP000805193"/>
    </source>
</evidence>
<name>A0AC60QUZ3_IXOPE</name>
<accession>A0AC60QUZ3</accession>
<reference evidence="1 2" key="1">
    <citation type="journal article" date="2020" name="Cell">
        <title>Large-Scale Comparative Analyses of Tick Genomes Elucidate Their Genetic Diversity and Vector Capacities.</title>
        <authorList>
            <consortium name="Tick Genome and Microbiome Consortium (TIGMIC)"/>
            <person name="Jia N."/>
            <person name="Wang J."/>
            <person name="Shi W."/>
            <person name="Du L."/>
            <person name="Sun Y."/>
            <person name="Zhan W."/>
            <person name="Jiang J.F."/>
            <person name="Wang Q."/>
            <person name="Zhang B."/>
            <person name="Ji P."/>
            <person name="Bell-Sakyi L."/>
            <person name="Cui X.M."/>
            <person name="Yuan T.T."/>
            <person name="Jiang B.G."/>
            <person name="Yang W.F."/>
            <person name="Lam T.T."/>
            <person name="Chang Q.C."/>
            <person name="Ding S.J."/>
            <person name="Wang X.J."/>
            <person name="Zhu J.G."/>
            <person name="Ruan X.D."/>
            <person name="Zhao L."/>
            <person name="Wei J.T."/>
            <person name="Ye R.Z."/>
            <person name="Que T.C."/>
            <person name="Du C.H."/>
            <person name="Zhou Y.H."/>
            <person name="Cheng J.X."/>
            <person name="Dai P.F."/>
            <person name="Guo W.B."/>
            <person name="Han X.H."/>
            <person name="Huang E.J."/>
            <person name="Li L.F."/>
            <person name="Wei W."/>
            <person name="Gao Y.C."/>
            <person name="Liu J.Z."/>
            <person name="Shao H.Z."/>
            <person name="Wang X."/>
            <person name="Wang C.C."/>
            <person name="Yang T.C."/>
            <person name="Huo Q.B."/>
            <person name="Li W."/>
            <person name="Chen H.Y."/>
            <person name="Chen S.E."/>
            <person name="Zhou L.G."/>
            <person name="Ni X.B."/>
            <person name="Tian J.H."/>
            <person name="Sheng Y."/>
            <person name="Liu T."/>
            <person name="Pan Y.S."/>
            <person name="Xia L.Y."/>
            <person name="Li J."/>
            <person name="Zhao F."/>
            <person name="Cao W.C."/>
        </authorList>
    </citation>
    <scope>NUCLEOTIDE SEQUENCE [LARGE SCALE GENOMIC DNA]</scope>
    <source>
        <strain evidence="1">Iper-2018</strain>
    </source>
</reference>